<name>A0ABR4G483_9EURO</name>
<accession>A0ABR4G483</accession>
<protein>
    <submittedName>
        <fullName evidence="1">Uncharacterized protein</fullName>
    </submittedName>
</protein>
<organism evidence="1 2">
    <name type="scientific">Aspergillus keveii</name>
    <dbReference type="NCBI Taxonomy" id="714993"/>
    <lineage>
        <taxon>Eukaryota</taxon>
        <taxon>Fungi</taxon>
        <taxon>Dikarya</taxon>
        <taxon>Ascomycota</taxon>
        <taxon>Pezizomycotina</taxon>
        <taxon>Eurotiomycetes</taxon>
        <taxon>Eurotiomycetidae</taxon>
        <taxon>Eurotiales</taxon>
        <taxon>Aspergillaceae</taxon>
        <taxon>Aspergillus</taxon>
        <taxon>Aspergillus subgen. Nidulantes</taxon>
    </lineage>
</organism>
<proteinExistence type="predicted"/>
<gene>
    <name evidence="1" type="ORF">BJX66DRAFT_225120</name>
</gene>
<dbReference type="EMBL" id="JBFTWV010000057">
    <property type="protein sequence ID" value="KAL2793514.1"/>
    <property type="molecule type" value="Genomic_DNA"/>
</dbReference>
<evidence type="ECO:0000313" key="1">
    <source>
        <dbReference type="EMBL" id="KAL2793514.1"/>
    </source>
</evidence>
<comment type="caution">
    <text evidence="1">The sequence shown here is derived from an EMBL/GenBank/DDBJ whole genome shotgun (WGS) entry which is preliminary data.</text>
</comment>
<sequence>MSAIHSGNSRQSSGPAVISWRFSAAPRKRSKDLTSASRHPHRVSEDEAIWRTACGEATHDLALVEQPDPEIREITAAIDPFLQLPNAMSAEDRSLLHSYLLHVPSMVYGTEIASVLNPVRDVSFPISLSSDLTMRWMLIAADGLFTNDRTGGGRQMSLMRRKDQAYRKLNESLRQNNGVITDAVLGGIIMAGLTETRLMDPFASNTHLEGFEAAVRVRGGLEASVRNANQSLRLSHLMPYVVCTPLNSDGDPDDARQLHRFVSQLRGAMGSSGFALFATPGSPLPGLLPLKNMACIEPALAHPTLSFYLKPDERRVTRFMDEAPSYLSLFLITMTFWMVAESGPSAEIFVDRLITVLEGSSAFDLNTGAPLLKEQGFMFVVLKAVQDFQQDYGLSLEYEVWPIVSAIDALKAFRALPSQRARKKARCILFYMLSGQVLYPESVLEDTYDILPKTAKVHLK</sequence>
<keyword evidence="2" id="KW-1185">Reference proteome</keyword>
<reference evidence="1 2" key="1">
    <citation type="submission" date="2024-07" db="EMBL/GenBank/DDBJ databases">
        <title>Section-level genome sequencing and comparative genomics of Aspergillus sections Usti and Cavernicolus.</title>
        <authorList>
            <consortium name="Lawrence Berkeley National Laboratory"/>
            <person name="Nybo J.L."/>
            <person name="Vesth T.C."/>
            <person name="Theobald S."/>
            <person name="Frisvad J.C."/>
            <person name="Larsen T.O."/>
            <person name="Kjaerboelling I."/>
            <person name="Rothschild-Mancinelli K."/>
            <person name="Lyhne E.K."/>
            <person name="Kogle M.E."/>
            <person name="Barry K."/>
            <person name="Clum A."/>
            <person name="Na H."/>
            <person name="Ledsgaard L."/>
            <person name="Lin J."/>
            <person name="Lipzen A."/>
            <person name="Kuo A."/>
            <person name="Riley R."/>
            <person name="Mondo S."/>
            <person name="Labutti K."/>
            <person name="Haridas S."/>
            <person name="Pangalinan J."/>
            <person name="Salamov A.A."/>
            <person name="Simmons B.A."/>
            <person name="Magnuson J.K."/>
            <person name="Chen J."/>
            <person name="Drula E."/>
            <person name="Henrissat B."/>
            <person name="Wiebenga A."/>
            <person name="Lubbers R.J."/>
            <person name="Gomes A.C."/>
            <person name="Makela M.R."/>
            <person name="Stajich J."/>
            <person name="Grigoriev I.V."/>
            <person name="Mortensen U.H."/>
            <person name="De Vries R.P."/>
            <person name="Baker S.E."/>
            <person name="Andersen M.R."/>
        </authorList>
    </citation>
    <scope>NUCLEOTIDE SEQUENCE [LARGE SCALE GENOMIC DNA]</scope>
    <source>
        <strain evidence="1 2">CBS 209.92</strain>
    </source>
</reference>
<dbReference type="Proteomes" id="UP001610563">
    <property type="component" value="Unassembled WGS sequence"/>
</dbReference>
<dbReference type="PANTHER" id="PTHR37540">
    <property type="entry name" value="TRANSCRIPTION FACTOR (ACR-2), PUTATIVE-RELATED-RELATED"/>
    <property type="match status" value="1"/>
</dbReference>
<evidence type="ECO:0000313" key="2">
    <source>
        <dbReference type="Proteomes" id="UP001610563"/>
    </source>
</evidence>
<dbReference type="PANTHER" id="PTHR37540:SF10">
    <property type="entry name" value="SIGMA-70 REGION 2 FAMILY PROTEIN"/>
    <property type="match status" value="1"/>
</dbReference>